<accession>A0ABS2LDD5</accession>
<evidence type="ECO:0000313" key="3">
    <source>
        <dbReference type="Proteomes" id="UP000698059"/>
    </source>
</evidence>
<dbReference type="Gene3D" id="3.40.30.10">
    <property type="entry name" value="Glutaredoxin"/>
    <property type="match status" value="1"/>
</dbReference>
<dbReference type="Proteomes" id="UP000698059">
    <property type="component" value="Unassembled WGS sequence"/>
</dbReference>
<protein>
    <submittedName>
        <fullName evidence="2">Glutaredoxin</fullName>
    </submittedName>
</protein>
<dbReference type="InterPro" id="IPR036249">
    <property type="entry name" value="Thioredoxin-like_sf"/>
</dbReference>
<organism evidence="2 3">
    <name type="scientific">Oerskovia jenensis</name>
    <dbReference type="NCBI Taxonomy" id="162169"/>
    <lineage>
        <taxon>Bacteria</taxon>
        <taxon>Bacillati</taxon>
        <taxon>Actinomycetota</taxon>
        <taxon>Actinomycetes</taxon>
        <taxon>Micrococcales</taxon>
        <taxon>Cellulomonadaceae</taxon>
        <taxon>Oerskovia</taxon>
    </lineage>
</organism>
<keyword evidence="3" id="KW-1185">Reference proteome</keyword>
<dbReference type="EMBL" id="JAFBBO010000001">
    <property type="protein sequence ID" value="MBM7478425.1"/>
    <property type="molecule type" value="Genomic_DNA"/>
</dbReference>
<dbReference type="SUPFAM" id="SSF52833">
    <property type="entry name" value="Thioredoxin-like"/>
    <property type="match status" value="1"/>
</dbReference>
<dbReference type="Pfam" id="PF05768">
    <property type="entry name" value="Glrx-like"/>
    <property type="match status" value="1"/>
</dbReference>
<gene>
    <name evidence="2" type="ORF">JOD49_001345</name>
</gene>
<proteinExistence type="predicted"/>
<sequence length="111" mass="11454">MSPADPSAGQVPEPAVGRDADQATSAPARVVLYGRVGCHLCEAAREVVGAVCADQGVRWTEVDVDSDPSGALAAQYGDYVPVVTVDGVQQGFWQVDGARLARALSRGRATG</sequence>
<evidence type="ECO:0000256" key="1">
    <source>
        <dbReference type="SAM" id="MobiDB-lite"/>
    </source>
</evidence>
<reference evidence="2 3" key="1">
    <citation type="submission" date="2021-01" db="EMBL/GenBank/DDBJ databases">
        <title>Sequencing the genomes of 1000 actinobacteria strains.</title>
        <authorList>
            <person name="Klenk H.-P."/>
        </authorList>
    </citation>
    <scope>NUCLEOTIDE SEQUENCE [LARGE SCALE GENOMIC DNA]</scope>
    <source>
        <strain evidence="2 3">DSM 46000</strain>
    </source>
</reference>
<name>A0ABS2LDD5_9CELL</name>
<dbReference type="InterPro" id="IPR008554">
    <property type="entry name" value="Glutaredoxin-like"/>
</dbReference>
<feature type="region of interest" description="Disordered" evidence="1">
    <location>
        <begin position="1"/>
        <end position="23"/>
    </location>
</feature>
<evidence type="ECO:0000313" key="2">
    <source>
        <dbReference type="EMBL" id="MBM7478425.1"/>
    </source>
</evidence>
<comment type="caution">
    <text evidence="2">The sequence shown here is derived from an EMBL/GenBank/DDBJ whole genome shotgun (WGS) entry which is preliminary data.</text>
</comment>
<dbReference type="RefSeq" id="WP_307822426.1">
    <property type="nucleotide sequence ID" value="NZ_BAAAVF010000016.1"/>
</dbReference>